<dbReference type="GO" id="GO:0008902">
    <property type="term" value="F:hydroxymethylpyrimidine kinase activity"/>
    <property type="evidence" value="ECO:0007669"/>
    <property type="project" value="TreeGrafter"/>
</dbReference>
<dbReference type="GO" id="GO:0009228">
    <property type="term" value="P:thiamine biosynthetic process"/>
    <property type="evidence" value="ECO:0007669"/>
    <property type="project" value="InterPro"/>
</dbReference>
<dbReference type="GO" id="GO:0005829">
    <property type="term" value="C:cytosol"/>
    <property type="evidence" value="ECO:0007669"/>
    <property type="project" value="TreeGrafter"/>
</dbReference>
<dbReference type="FunFam" id="3.40.1190.20:FF:000034">
    <property type="entry name" value="Putative hydroxymethylpyrimidine/ phosphomethylpyrimidine kinase 2"/>
    <property type="match status" value="1"/>
</dbReference>
<dbReference type="InterPro" id="IPR016084">
    <property type="entry name" value="Haem_Oase-like_multi-hlx"/>
</dbReference>
<sequence>MANTRRILVVAGSDSSGGAGLEADQKVIAAHGCYAMTATTALTAQNTQGVTGIHETPSDFVKKCIDACAEDVGIDVVKTGMLASAGTIKVVADALRKYKPACSIVDPVMVATSGARLLKEEAIKTLCTELLPVVGLITPNIPEALLLLEESGNKIDDIKDLDGMKQLAKAVAELGPKSVLIKGGHIPLKKNYEVATTDAEKEVLVNVLYTDGDFCVFESKYQIARNTHGTGCSLASAIACNVANGLSMERAVRAAGRYVEAGIKTSVDLGKGSGPINHFHSLNIMPFPPGGFVDWLLEREDVQQVWKEFTQHEFVEKMGDGTLPVERFKFYMVQDYLYLTHFARANALAGYKAKTLEGVAASAGIVTHIHTETKLHVSECLELGVTMDELRNSEEHQACTAYSRYILDIGASEDWLALQIAMFPCLLGYHHIAQRLSALQDPAAPKDANRYRQWIDNYIADDYTQAVGKGMGKQLVEGHISKQSPSRIEELVKIFIHATKASKPLISMSMECGFWAMGMGA</sequence>
<dbReference type="RefSeq" id="XP_013429535.1">
    <property type="nucleotide sequence ID" value="XM_013574081.1"/>
</dbReference>
<protein>
    <submittedName>
        <fullName evidence="3">Uncharacterized protein</fullName>
    </submittedName>
</protein>
<dbReference type="FunFam" id="1.20.910.10:FF:000003">
    <property type="entry name" value="Hydroxymethylpyrimidine/phosphomethylpyrimidine kinase THI20"/>
    <property type="match status" value="1"/>
</dbReference>
<dbReference type="Pfam" id="PF08543">
    <property type="entry name" value="Phos_pyr_kin"/>
    <property type="match status" value="1"/>
</dbReference>
<organism evidence="3 4">
    <name type="scientific">Aureobasidium namibiae CBS 147.97</name>
    <dbReference type="NCBI Taxonomy" id="1043004"/>
    <lineage>
        <taxon>Eukaryota</taxon>
        <taxon>Fungi</taxon>
        <taxon>Dikarya</taxon>
        <taxon>Ascomycota</taxon>
        <taxon>Pezizomycotina</taxon>
        <taxon>Dothideomycetes</taxon>
        <taxon>Dothideomycetidae</taxon>
        <taxon>Dothideales</taxon>
        <taxon>Saccotheciaceae</taxon>
        <taxon>Aureobasidium</taxon>
    </lineage>
</organism>
<evidence type="ECO:0000313" key="4">
    <source>
        <dbReference type="Proteomes" id="UP000027730"/>
    </source>
</evidence>
<dbReference type="SUPFAM" id="SSF48613">
    <property type="entry name" value="Heme oxygenase-like"/>
    <property type="match status" value="1"/>
</dbReference>
<reference evidence="3 4" key="1">
    <citation type="journal article" date="2014" name="BMC Genomics">
        <title>Genome sequencing of four Aureobasidium pullulans varieties: biotechnological potential, stress tolerance, and description of new species.</title>
        <authorList>
            <person name="Gostin Ar C."/>
            <person name="Ohm R.A."/>
            <person name="Kogej T."/>
            <person name="Sonjak S."/>
            <person name="Turk M."/>
            <person name="Zajc J."/>
            <person name="Zalar P."/>
            <person name="Grube M."/>
            <person name="Sun H."/>
            <person name="Han J."/>
            <person name="Sharma A."/>
            <person name="Chiniquy J."/>
            <person name="Ngan C.Y."/>
            <person name="Lipzen A."/>
            <person name="Barry K."/>
            <person name="Grigoriev I.V."/>
            <person name="Gunde-Cimerman N."/>
        </authorList>
    </citation>
    <scope>NUCLEOTIDE SEQUENCE [LARGE SCALE GENOMIC DNA]</scope>
    <source>
        <strain evidence="3 4">CBS 147.97</strain>
    </source>
</reference>
<dbReference type="GeneID" id="25409573"/>
<dbReference type="Proteomes" id="UP000027730">
    <property type="component" value="Unassembled WGS sequence"/>
</dbReference>
<name>A0A074WQW5_9PEZI</name>
<dbReference type="GO" id="GO:0008972">
    <property type="term" value="F:phosphomethylpyrimidine kinase activity"/>
    <property type="evidence" value="ECO:0007669"/>
    <property type="project" value="InterPro"/>
</dbReference>
<evidence type="ECO:0000313" key="3">
    <source>
        <dbReference type="EMBL" id="KEQ75555.1"/>
    </source>
</evidence>
<gene>
    <name evidence="3" type="ORF">M436DRAFT_41510</name>
</gene>
<accession>A0A074WQW5</accession>
<dbReference type="OrthoDB" id="10028886at2759"/>
<dbReference type="Gene3D" id="1.20.910.10">
    <property type="entry name" value="Heme oxygenase-like"/>
    <property type="match status" value="1"/>
</dbReference>
<dbReference type="InterPro" id="IPR029056">
    <property type="entry name" value="Ribokinase-like"/>
</dbReference>
<keyword evidence="4" id="KW-1185">Reference proteome</keyword>
<dbReference type="EMBL" id="KL584705">
    <property type="protein sequence ID" value="KEQ75555.1"/>
    <property type="molecule type" value="Genomic_DNA"/>
</dbReference>
<dbReference type="InterPro" id="IPR013749">
    <property type="entry name" value="PM/HMP-P_kinase-1"/>
</dbReference>
<dbReference type="SUPFAM" id="SSF53613">
    <property type="entry name" value="Ribokinase-like"/>
    <property type="match status" value="1"/>
</dbReference>
<dbReference type="Pfam" id="PF03070">
    <property type="entry name" value="TENA_THI-4"/>
    <property type="match status" value="1"/>
</dbReference>
<dbReference type="CDD" id="cd01169">
    <property type="entry name" value="HMPP_kinase"/>
    <property type="match status" value="1"/>
</dbReference>
<dbReference type="AlphaFoldDB" id="A0A074WQW5"/>
<dbReference type="CDD" id="cd19367">
    <property type="entry name" value="TenA_C_ScTHI20-like"/>
    <property type="match status" value="1"/>
</dbReference>
<dbReference type="HOGENOM" id="CLU_020520_2_1_1"/>
<dbReference type="PANTHER" id="PTHR20858">
    <property type="entry name" value="PHOSPHOMETHYLPYRIMIDINE KINASE"/>
    <property type="match status" value="1"/>
</dbReference>
<dbReference type="PANTHER" id="PTHR20858:SF17">
    <property type="entry name" value="HYDROXYMETHYLPYRIMIDINE_PHOSPHOMETHYLPYRIMIDINE KINASE THI20-RELATED"/>
    <property type="match status" value="1"/>
</dbReference>
<feature type="domain" description="Pyridoxamine kinase/Phosphomethylpyrimidine kinase" evidence="2">
    <location>
        <begin position="14"/>
        <end position="277"/>
    </location>
</feature>
<dbReference type="Gene3D" id="3.40.1190.20">
    <property type="match status" value="1"/>
</dbReference>
<evidence type="ECO:0000259" key="1">
    <source>
        <dbReference type="Pfam" id="PF03070"/>
    </source>
</evidence>
<dbReference type="InterPro" id="IPR004399">
    <property type="entry name" value="HMP/HMP-P_kinase_dom"/>
</dbReference>
<feature type="domain" description="Thiaminase-2/PQQC" evidence="1">
    <location>
        <begin position="301"/>
        <end position="502"/>
    </location>
</feature>
<proteinExistence type="predicted"/>
<evidence type="ECO:0000259" key="2">
    <source>
        <dbReference type="Pfam" id="PF08543"/>
    </source>
</evidence>
<dbReference type="STRING" id="1043004.A0A074WQW5"/>
<dbReference type="NCBIfam" id="TIGR00097">
    <property type="entry name" value="HMP-P_kinase"/>
    <property type="match status" value="1"/>
</dbReference>
<dbReference type="InterPro" id="IPR004305">
    <property type="entry name" value="Thiaminase-2/PQQC"/>
</dbReference>